<organism evidence="18 19">
    <name type="scientific">Bellilinea caldifistulae</name>
    <dbReference type="NCBI Taxonomy" id="360411"/>
    <lineage>
        <taxon>Bacteria</taxon>
        <taxon>Bacillati</taxon>
        <taxon>Chloroflexota</taxon>
        <taxon>Anaerolineae</taxon>
        <taxon>Anaerolineales</taxon>
        <taxon>Anaerolineaceae</taxon>
        <taxon>Bellilinea</taxon>
    </lineage>
</organism>
<evidence type="ECO:0000256" key="2">
    <source>
        <dbReference type="ARBA" id="ARBA00022490"/>
    </source>
</evidence>
<evidence type="ECO:0000256" key="3">
    <source>
        <dbReference type="ARBA" id="ARBA00022670"/>
    </source>
</evidence>
<dbReference type="PROSITE" id="PS51787">
    <property type="entry name" value="LON_N"/>
    <property type="match status" value="1"/>
</dbReference>
<comment type="subunit">
    <text evidence="9 10">Homohexamer. Organized in a ring with a central cavity.</text>
</comment>
<evidence type="ECO:0000256" key="15">
    <source>
        <dbReference type="SAM" id="MobiDB-lite"/>
    </source>
</evidence>
<dbReference type="NCBIfam" id="TIGR00763">
    <property type="entry name" value="lon"/>
    <property type="match status" value="1"/>
</dbReference>
<feature type="domain" description="Lon N-terminal" evidence="17">
    <location>
        <begin position="17"/>
        <end position="210"/>
    </location>
</feature>
<dbReference type="EC" id="3.4.21.53" evidence="9 10"/>
<reference evidence="18 19" key="1">
    <citation type="submission" date="2015-07" db="EMBL/GenBank/DDBJ databases">
        <title>Draft genome of Bellilinea caldifistulae DSM 17877.</title>
        <authorList>
            <person name="Hemp J."/>
            <person name="Ward L.M."/>
            <person name="Pace L.A."/>
            <person name="Fischer W.W."/>
        </authorList>
    </citation>
    <scope>NUCLEOTIDE SEQUENCE [LARGE SCALE GENOMIC DNA]</scope>
    <source>
        <strain evidence="18 19">GOMI-1</strain>
    </source>
</reference>
<dbReference type="GO" id="GO:0034605">
    <property type="term" value="P:cellular response to heat"/>
    <property type="evidence" value="ECO:0007669"/>
    <property type="project" value="UniProtKB-UniRule"/>
</dbReference>
<protein>
    <recommendedName>
        <fullName evidence="9 10">Lon protease</fullName>
        <ecNumber evidence="9 10">3.4.21.53</ecNumber>
    </recommendedName>
    <alternativeName>
        <fullName evidence="9">ATP-dependent protease La</fullName>
    </alternativeName>
</protein>
<dbReference type="SUPFAM" id="SSF52540">
    <property type="entry name" value="P-loop containing nucleoside triphosphate hydrolases"/>
    <property type="match status" value="1"/>
</dbReference>
<evidence type="ECO:0000256" key="4">
    <source>
        <dbReference type="ARBA" id="ARBA00022741"/>
    </source>
</evidence>
<comment type="function">
    <text evidence="9">ATP-dependent serine protease that mediates the selective degradation of mutant and abnormal proteins as well as certain short-lived regulatory proteins. Required for cellular homeostasis and for survival from DNA damage and developmental changes induced by stress. Degrades polypeptides processively to yield small peptide fragments that are 5 to 10 amino acids long. Binds to DNA in a double-stranded, site-specific manner.</text>
</comment>
<feature type="active site" evidence="9 11">
    <location>
        <position position="729"/>
    </location>
</feature>
<dbReference type="InterPro" id="IPR027065">
    <property type="entry name" value="Lon_Prtase"/>
</dbReference>
<dbReference type="GO" id="GO:0004176">
    <property type="term" value="F:ATP-dependent peptidase activity"/>
    <property type="evidence" value="ECO:0007669"/>
    <property type="project" value="UniProtKB-UniRule"/>
</dbReference>
<name>A0A0P6XJ65_9CHLR</name>
<dbReference type="InterPro" id="IPR027543">
    <property type="entry name" value="Lon_bac"/>
</dbReference>
<keyword evidence="7 9" id="KW-0067">ATP-binding</keyword>
<dbReference type="Gene3D" id="1.10.8.60">
    <property type="match status" value="1"/>
</dbReference>
<dbReference type="InterPro" id="IPR046336">
    <property type="entry name" value="Lon_prtase_N_sf"/>
</dbReference>
<evidence type="ECO:0000256" key="6">
    <source>
        <dbReference type="ARBA" id="ARBA00022825"/>
    </source>
</evidence>
<evidence type="ECO:0000256" key="10">
    <source>
        <dbReference type="PIRNR" id="PIRNR001174"/>
    </source>
</evidence>
<feature type="active site" evidence="9 11">
    <location>
        <position position="686"/>
    </location>
</feature>
<feature type="binding site" evidence="9 12">
    <location>
        <begin position="363"/>
        <end position="370"/>
    </location>
    <ligand>
        <name>ATP</name>
        <dbReference type="ChEBI" id="CHEBI:30616"/>
    </ligand>
</feature>
<dbReference type="AlphaFoldDB" id="A0A0P6XJ65"/>
<evidence type="ECO:0000259" key="16">
    <source>
        <dbReference type="PROSITE" id="PS51786"/>
    </source>
</evidence>
<keyword evidence="4 9" id="KW-0547">Nucleotide-binding</keyword>
<gene>
    <name evidence="9" type="primary">lon</name>
    <name evidence="18" type="ORF">AC812_11085</name>
</gene>
<evidence type="ECO:0000256" key="1">
    <source>
        <dbReference type="ARBA" id="ARBA00004496"/>
    </source>
</evidence>
<dbReference type="InterPro" id="IPR003959">
    <property type="entry name" value="ATPase_AAA_core"/>
</dbReference>
<dbReference type="InterPro" id="IPR027417">
    <property type="entry name" value="P-loop_NTPase"/>
</dbReference>
<dbReference type="PIRSF" id="PIRSF001174">
    <property type="entry name" value="Lon_proteas"/>
    <property type="match status" value="1"/>
</dbReference>
<dbReference type="Gene3D" id="1.20.5.5270">
    <property type="match status" value="1"/>
</dbReference>
<comment type="similarity">
    <text evidence="9 10 13 14">Belongs to the peptidase S16 family.</text>
</comment>
<dbReference type="Pfam" id="PF05362">
    <property type="entry name" value="Lon_C"/>
    <property type="match status" value="1"/>
</dbReference>
<dbReference type="GO" id="GO:0006515">
    <property type="term" value="P:protein quality control for misfolded or incompletely synthesized proteins"/>
    <property type="evidence" value="ECO:0007669"/>
    <property type="project" value="UniProtKB-UniRule"/>
</dbReference>
<proteinExistence type="evidence at transcript level"/>
<dbReference type="CDD" id="cd19500">
    <property type="entry name" value="RecA-like_Lon"/>
    <property type="match status" value="1"/>
</dbReference>
<dbReference type="STRING" id="360411.AC812_11085"/>
<dbReference type="PROSITE" id="PS01046">
    <property type="entry name" value="LON_SER"/>
    <property type="match status" value="1"/>
</dbReference>
<evidence type="ECO:0000256" key="13">
    <source>
        <dbReference type="PROSITE-ProRule" id="PRU01122"/>
    </source>
</evidence>
<keyword evidence="2 9" id="KW-0963">Cytoplasm</keyword>
<comment type="subcellular location">
    <subcellularLocation>
        <location evidence="1 9 10">Cytoplasm</location>
    </subcellularLocation>
</comment>
<dbReference type="HAMAP" id="MF_01973">
    <property type="entry name" value="lon_bact"/>
    <property type="match status" value="1"/>
</dbReference>
<keyword evidence="3 9" id="KW-0645">Protease</keyword>
<feature type="domain" description="Lon proteolytic" evidence="16">
    <location>
        <begin position="599"/>
        <end position="780"/>
    </location>
</feature>
<dbReference type="InterPro" id="IPR015947">
    <property type="entry name" value="PUA-like_sf"/>
</dbReference>
<accession>A0A0P6XJ65</accession>
<comment type="caution">
    <text evidence="18">The sequence shown here is derived from an EMBL/GenBank/DDBJ whole genome shotgun (WGS) entry which is preliminary data.</text>
</comment>
<dbReference type="FunFam" id="3.40.50.300:FF:000382">
    <property type="entry name" value="Lon protease homolog 2, peroxisomal"/>
    <property type="match status" value="1"/>
</dbReference>
<comment type="induction">
    <text evidence="9">By heat shock.</text>
</comment>
<keyword evidence="8 9" id="KW-0346">Stress response</keyword>
<dbReference type="Proteomes" id="UP000050514">
    <property type="component" value="Unassembled WGS sequence"/>
</dbReference>
<dbReference type="InterPro" id="IPR004815">
    <property type="entry name" value="Lon_bac/euk-typ"/>
</dbReference>
<dbReference type="InterPro" id="IPR008268">
    <property type="entry name" value="Peptidase_S16_AS"/>
</dbReference>
<dbReference type="GO" id="GO:0004252">
    <property type="term" value="F:serine-type endopeptidase activity"/>
    <property type="evidence" value="ECO:0007669"/>
    <property type="project" value="UniProtKB-UniRule"/>
</dbReference>
<dbReference type="InterPro" id="IPR014721">
    <property type="entry name" value="Ribsml_uS5_D2-typ_fold_subgr"/>
</dbReference>
<keyword evidence="19" id="KW-1185">Reference proteome</keyword>
<evidence type="ECO:0000256" key="8">
    <source>
        <dbReference type="ARBA" id="ARBA00023016"/>
    </source>
</evidence>
<evidence type="ECO:0000259" key="17">
    <source>
        <dbReference type="PROSITE" id="PS51787"/>
    </source>
</evidence>
<dbReference type="PATRIC" id="fig|360411.5.peg.2833"/>
<dbReference type="Gene3D" id="2.30.130.40">
    <property type="entry name" value="LON domain-like"/>
    <property type="match status" value="1"/>
</dbReference>
<comment type="catalytic activity">
    <reaction evidence="9 10 13">
        <text>Hydrolysis of proteins in presence of ATP.</text>
        <dbReference type="EC" id="3.4.21.53"/>
    </reaction>
</comment>
<dbReference type="InterPro" id="IPR008269">
    <property type="entry name" value="Lon_proteolytic"/>
</dbReference>
<evidence type="ECO:0000256" key="7">
    <source>
        <dbReference type="ARBA" id="ARBA00022840"/>
    </source>
</evidence>
<dbReference type="SMART" id="SM00382">
    <property type="entry name" value="AAA"/>
    <property type="match status" value="1"/>
</dbReference>
<evidence type="ECO:0000256" key="5">
    <source>
        <dbReference type="ARBA" id="ARBA00022801"/>
    </source>
</evidence>
<dbReference type="PRINTS" id="PR00830">
    <property type="entry name" value="ENDOLAPTASE"/>
</dbReference>
<dbReference type="InterPro" id="IPR003593">
    <property type="entry name" value="AAA+_ATPase"/>
</dbReference>
<dbReference type="GO" id="GO:0005737">
    <property type="term" value="C:cytoplasm"/>
    <property type="evidence" value="ECO:0007669"/>
    <property type="project" value="UniProtKB-SubCell"/>
</dbReference>
<dbReference type="InterPro" id="IPR003111">
    <property type="entry name" value="Lon_prtase_N"/>
</dbReference>
<dbReference type="SUPFAM" id="SSF88697">
    <property type="entry name" value="PUA domain-like"/>
    <property type="match status" value="1"/>
</dbReference>
<dbReference type="Gene3D" id="3.40.50.300">
    <property type="entry name" value="P-loop containing nucleotide triphosphate hydrolases"/>
    <property type="match status" value="1"/>
</dbReference>
<feature type="region of interest" description="Disordered" evidence="15">
    <location>
        <begin position="777"/>
        <end position="811"/>
    </location>
</feature>
<evidence type="ECO:0000256" key="9">
    <source>
        <dbReference type="HAMAP-Rule" id="MF_01973"/>
    </source>
</evidence>
<feature type="compositionally biased region" description="Basic and acidic residues" evidence="15">
    <location>
        <begin position="795"/>
        <end position="811"/>
    </location>
</feature>
<keyword evidence="6 9" id="KW-0720">Serine protease</keyword>
<dbReference type="SUPFAM" id="SSF54211">
    <property type="entry name" value="Ribosomal protein S5 domain 2-like"/>
    <property type="match status" value="1"/>
</dbReference>
<dbReference type="EMBL" id="LGHJ01000016">
    <property type="protein sequence ID" value="KPL75054.1"/>
    <property type="molecule type" value="Genomic_DNA"/>
</dbReference>
<dbReference type="GO" id="GO:0005524">
    <property type="term" value="F:ATP binding"/>
    <property type="evidence" value="ECO:0007669"/>
    <property type="project" value="UniProtKB-UniRule"/>
</dbReference>
<evidence type="ECO:0000256" key="12">
    <source>
        <dbReference type="PIRSR" id="PIRSR001174-2"/>
    </source>
</evidence>
<keyword evidence="5 9" id="KW-0378">Hydrolase</keyword>
<dbReference type="Pfam" id="PF02190">
    <property type="entry name" value="LON_substr_bdg"/>
    <property type="match status" value="1"/>
</dbReference>
<evidence type="ECO:0000313" key="18">
    <source>
        <dbReference type="EMBL" id="KPL75054.1"/>
    </source>
</evidence>
<dbReference type="PROSITE" id="PS51786">
    <property type="entry name" value="LON_PROTEOLYTIC"/>
    <property type="match status" value="1"/>
</dbReference>
<dbReference type="Pfam" id="PF22667">
    <property type="entry name" value="Lon_lid"/>
    <property type="match status" value="1"/>
</dbReference>
<dbReference type="PANTHER" id="PTHR10046">
    <property type="entry name" value="ATP DEPENDENT LON PROTEASE FAMILY MEMBER"/>
    <property type="match status" value="1"/>
</dbReference>
<dbReference type="InterPro" id="IPR054594">
    <property type="entry name" value="Lon_lid"/>
</dbReference>
<dbReference type="FunFam" id="1.20.5.5270:FF:000002">
    <property type="entry name" value="Lon protease homolog"/>
    <property type="match status" value="1"/>
</dbReference>
<evidence type="ECO:0000256" key="14">
    <source>
        <dbReference type="RuleBase" id="RU000591"/>
    </source>
</evidence>
<dbReference type="GO" id="GO:0016887">
    <property type="term" value="F:ATP hydrolysis activity"/>
    <property type="evidence" value="ECO:0007669"/>
    <property type="project" value="UniProtKB-UniRule"/>
</dbReference>
<evidence type="ECO:0000313" key="19">
    <source>
        <dbReference type="Proteomes" id="UP000050514"/>
    </source>
</evidence>
<dbReference type="Pfam" id="PF00004">
    <property type="entry name" value="AAA"/>
    <property type="match status" value="1"/>
</dbReference>
<sequence length="811" mass="91524">MYQVPDAEPDENGLIECAALIMRDMVIYPRMVSPIFIIPGSNLQAIEEAQFNFETMIALVLKDPEVEDPQPEDFLPIGVEIAVGRLLNIPDGNNSALIQGRRRVEIVEFVQTEPYYRVRARPIVEPSKIGRQTEALMRTTRDLFERCVQLDRSLPEEAHLFSLNIHEPGWLADMVATAISLPNSERQALLLLVDPVDRLKRVNWLLAQELDVLQLEDEIQNRVQSEVDRSQREFYLREQMKAIQTELGEGDIFSREVTELREKILATPMPDEVRTTALKEVDRLSQMPSMAPEVGIIRTYLDWILELPWVQETEDNLDVANAAKVLEKYHYGLGKAKDRILEYIAVRSLKPKRLRQPILCFVGAPGTGKTSLGRSIAEALGRKFVRVSLGGVRDEAEIRGHRRTYIGAMPGRILQTMRRAGTVNPLFMLDEIDKLGSDFRGDPSAALLEVLDPEQNHAFSDHYLELPYDLSKVMFITTANTLATIPPALMDRMEIIEFPGYIEEEKLEIAYRFLIPRQLEESGLEGEDIKFQEKTLRKIIREYTYEAGVRNLEREIGRMCRKLARLKSEGKPYPHRLQPELVEKFLGPPQFFMTEAEKKDEVGVATAIAWTENGGEIMPVEVAILEGKGNLQITGQVGEVMQESAQAALSYLKSRARELEIDPEVFERLDIHIHIPEGAIPKDGPSAGITIATALISAFTERGVSKDVGMTGEITLRGRVLPVGGVREKVLAAHRAGLKIVILPERNLKDLIDLPKKVRQDLQIKPVNHMDEVLEIALGPKPHKESGRGRKHNAKKTEKSEEGEVKEASEA</sequence>
<dbReference type="InterPro" id="IPR020568">
    <property type="entry name" value="Ribosomal_Su5_D2-typ_SF"/>
</dbReference>
<dbReference type="Gene3D" id="3.30.230.10">
    <property type="match status" value="1"/>
</dbReference>
<dbReference type="Gene3D" id="1.20.58.1480">
    <property type="match status" value="1"/>
</dbReference>
<dbReference type="SMART" id="SM00464">
    <property type="entry name" value="LON"/>
    <property type="match status" value="1"/>
</dbReference>
<evidence type="ECO:0000256" key="11">
    <source>
        <dbReference type="PIRSR" id="PIRSR001174-1"/>
    </source>
</evidence>
<dbReference type="GO" id="GO:0043565">
    <property type="term" value="F:sequence-specific DNA binding"/>
    <property type="evidence" value="ECO:0007669"/>
    <property type="project" value="UniProtKB-UniRule"/>
</dbReference>